<gene>
    <name evidence="1" type="ORF">GCM10007276_30300</name>
</gene>
<keyword evidence="2" id="KW-1185">Reference proteome</keyword>
<sequence>MLLHQASLVRGRIPSPGAVVVHDMPDPRDHKATTQAEIAKKLAVLKGYTFAGTMTDGPPASESLYHVPGHTLIGLHRARHLGITDEHDLFGGVVPFEFIGTKAIAHPLGEPGAAAPPGWNPAFPEKVRDVTLSGFTAFSVDDALNAGERLLRKGRVRTKLACADGGRGQAMVSDVDELARFIASLDGSDVASGLVLEENLVSERTCSVGRVIVGDLTATYVGTQRLTRDNNGAITYGGSTLFVVRGEFEVLLSLVTSAEARLAISQARIWDAAATDCFDGLIASRRNYDVIQGMDQTGQWRSGVLEQSWRLGGATGAEILALETFRANPALVAVQVTTVEQFGANKPPPDEAFVYFRGEDRNVGYLTKYATVDAYHYA</sequence>
<comment type="caution">
    <text evidence="1">The sequence shown here is derived from an EMBL/GenBank/DDBJ whole genome shotgun (WGS) entry which is preliminary data.</text>
</comment>
<dbReference type="EMBL" id="BMCP01000004">
    <property type="protein sequence ID" value="GGE51195.1"/>
    <property type="molecule type" value="Genomic_DNA"/>
</dbReference>
<dbReference type="Proteomes" id="UP000602745">
    <property type="component" value="Unassembled WGS sequence"/>
</dbReference>
<dbReference type="RefSeq" id="WP_229729506.1">
    <property type="nucleotide sequence ID" value="NZ_BMCP01000004.1"/>
</dbReference>
<protein>
    <recommendedName>
        <fullName evidence="3">DUF3182 family protein</fullName>
    </recommendedName>
</protein>
<organism evidence="1 2">
    <name type="scientific">Agaricicola taiwanensis</name>
    <dbReference type="NCBI Taxonomy" id="591372"/>
    <lineage>
        <taxon>Bacteria</taxon>
        <taxon>Pseudomonadati</taxon>
        <taxon>Pseudomonadota</taxon>
        <taxon>Alphaproteobacteria</taxon>
        <taxon>Rhodobacterales</taxon>
        <taxon>Paracoccaceae</taxon>
        <taxon>Agaricicola</taxon>
    </lineage>
</organism>
<accession>A0A8J2YKI8</accession>
<dbReference type="Pfam" id="PF11379">
    <property type="entry name" value="DUF3182"/>
    <property type="match status" value="1"/>
</dbReference>
<name>A0A8J2YKI8_9RHOB</name>
<evidence type="ECO:0000313" key="1">
    <source>
        <dbReference type="EMBL" id="GGE51195.1"/>
    </source>
</evidence>
<evidence type="ECO:0008006" key="3">
    <source>
        <dbReference type="Google" id="ProtNLM"/>
    </source>
</evidence>
<reference evidence="1" key="2">
    <citation type="submission" date="2020-09" db="EMBL/GenBank/DDBJ databases">
        <authorList>
            <person name="Sun Q."/>
            <person name="Sedlacek I."/>
        </authorList>
    </citation>
    <scope>NUCLEOTIDE SEQUENCE</scope>
    <source>
        <strain evidence="1">CCM 7684</strain>
    </source>
</reference>
<evidence type="ECO:0000313" key="2">
    <source>
        <dbReference type="Proteomes" id="UP000602745"/>
    </source>
</evidence>
<dbReference type="InterPro" id="IPR021519">
    <property type="entry name" value="DUF3182"/>
</dbReference>
<dbReference type="AlphaFoldDB" id="A0A8J2YKI8"/>
<reference evidence="1" key="1">
    <citation type="journal article" date="2014" name="Int. J. Syst. Evol. Microbiol.">
        <title>Complete genome sequence of Corynebacterium casei LMG S-19264T (=DSM 44701T), isolated from a smear-ripened cheese.</title>
        <authorList>
            <consortium name="US DOE Joint Genome Institute (JGI-PGF)"/>
            <person name="Walter F."/>
            <person name="Albersmeier A."/>
            <person name="Kalinowski J."/>
            <person name="Ruckert C."/>
        </authorList>
    </citation>
    <scope>NUCLEOTIDE SEQUENCE</scope>
    <source>
        <strain evidence="1">CCM 7684</strain>
    </source>
</reference>
<proteinExistence type="predicted"/>